<evidence type="ECO:0000259" key="3">
    <source>
        <dbReference type="Pfam" id="PF00534"/>
    </source>
</evidence>
<feature type="domain" description="Glycosyltransferase subfamily 4-like N-terminal" evidence="4">
    <location>
        <begin position="37"/>
        <end position="191"/>
    </location>
</feature>
<dbReference type="RefSeq" id="WP_011383848.1">
    <property type="nucleotide sequence ID" value="NC_007626.1"/>
</dbReference>
<dbReference type="STRING" id="342108.amb1438"/>
<keyword evidence="1" id="KW-0328">Glycosyltransferase</keyword>
<dbReference type="PANTHER" id="PTHR12526">
    <property type="entry name" value="GLYCOSYLTRANSFERASE"/>
    <property type="match status" value="1"/>
</dbReference>
<keyword evidence="2" id="KW-0808">Transferase</keyword>
<dbReference type="KEGG" id="mag:amb1438"/>
<name>Q2W7D3_PARM1</name>
<dbReference type="InterPro" id="IPR001296">
    <property type="entry name" value="Glyco_trans_1"/>
</dbReference>
<sequence length="387" mass="42205">MIVGLAGPCNPRALAHHLHPEDAARSWPCGNGLPVEGLADALIRHGHRVVIYTLDEQCREPLRLSGPSLAIHIGPYRPRHRMRDGFAAERRALVAMMRAEPPEILNAHWSYEHALAAMEADVAPVVVTIHDWAPAVLRSQFTPYRMGRLVMHAVAMAKCSRLVAVSPYVAAKTKAWFRRSCQVIANGIVTEATAPRPRSFPPGPPVLVAANQGFSRFKNISRLLQDFPLVREVFPEARLRLLGYGFEPGGAAEQWAAARELCDGIDFVGQIPAPEVLKEFAAAHMMVHPSLVEACPMVMIEAMGQGTPVVGAAEASASAWMLGQGANGVLAQARRPGSIAQACIALLSDPKTWERTGRAGWDAVRTRFTMDRVVEEYLALYRSVLAS</sequence>
<evidence type="ECO:0000256" key="1">
    <source>
        <dbReference type="ARBA" id="ARBA00022676"/>
    </source>
</evidence>
<dbReference type="HOGENOM" id="CLU_009583_2_5_5"/>
<dbReference type="CDD" id="cd03801">
    <property type="entry name" value="GT4_PimA-like"/>
    <property type="match status" value="1"/>
</dbReference>
<dbReference type="Pfam" id="PF00534">
    <property type="entry name" value="Glycos_transf_1"/>
    <property type="match status" value="1"/>
</dbReference>
<dbReference type="OrthoDB" id="9790710at2"/>
<evidence type="ECO:0000256" key="2">
    <source>
        <dbReference type="ARBA" id="ARBA00022679"/>
    </source>
</evidence>
<dbReference type="CAZy" id="GT4">
    <property type="family name" value="Glycosyltransferase Family 4"/>
</dbReference>
<dbReference type="EMBL" id="AP007255">
    <property type="protein sequence ID" value="BAE50242.1"/>
    <property type="molecule type" value="Genomic_DNA"/>
</dbReference>
<evidence type="ECO:0000313" key="5">
    <source>
        <dbReference type="EMBL" id="BAE50242.1"/>
    </source>
</evidence>
<dbReference type="InterPro" id="IPR028098">
    <property type="entry name" value="Glyco_trans_4-like_N"/>
</dbReference>
<proteinExistence type="predicted"/>
<evidence type="ECO:0000313" key="6">
    <source>
        <dbReference type="Proteomes" id="UP000007058"/>
    </source>
</evidence>
<reference evidence="5 6" key="1">
    <citation type="journal article" date="2005" name="DNA Res.">
        <title>Complete genome sequence of the facultative anaerobic magnetotactic bacterium Magnetospirillum sp. strain AMB-1.</title>
        <authorList>
            <person name="Matsunaga T."/>
            <person name="Okamura Y."/>
            <person name="Fukuda Y."/>
            <person name="Wahyudi A.T."/>
            <person name="Murase Y."/>
            <person name="Takeyama H."/>
        </authorList>
    </citation>
    <scope>NUCLEOTIDE SEQUENCE [LARGE SCALE GENOMIC DNA]</scope>
    <source>
        <strain evidence="6">ATCC 700264 / AMB-1</strain>
    </source>
</reference>
<keyword evidence="6" id="KW-1185">Reference proteome</keyword>
<dbReference type="PANTHER" id="PTHR12526:SF510">
    <property type="entry name" value="D-INOSITOL 3-PHOSPHATE GLYCOSYLTRANSFERASE"/>
    <property type="match status" value="1"/>
</dbReference>
<dbReference type="Pfam" id="PF13439">
    <property type="entry name" value="Glyco_transf_4"/>
    <property type="match status" value="1"/>
</dbReference>
<gene>
    <name evidence="5" type="ordered locus">amb1438</name>
</gene>
<accession>Q2W7D3</accession>
<feature type="domain" description="Glycosyl transferase family 1" evidence="3">
    <location>
        <begin position="200"/>
        <end position="360"/>
    </location>
</feature>
<evidence type="ECO:0000259" key="4">
    <source>
        <dbReference type="Pfam" id="PF13439"/>
    </source>
</evidence>
<organism evidence="5 6">
    <name type="scientific">Paramagnetospirillum magneticum (strain ATCC 700264 / AMB-1)</name>
    <name type="common">Magnetospirillum magneticum</name>
    <dbReference type="NCBI Taxonomy" id="342108"/>
    <lineage>
        <taxon>Bacteria</taxon>
        <taxon>Pseudomonadati</taxon>
        <taxon>Pseudomonadota</taxon>
        <taxon>Alphaproteobacteria</taxon>
        <taxon>Rhodospirillales</taxon>
        <taxon>Magnetospirillaceae</taxon>
        <taxon>Paramagnetospirillum</taxon>
    </lineage>
</organism>
<dbReference type="Proteomes" id="UP000007058">
    <property type="component" value="Chromosome"/>
</dbReference>
<protein>
    <submittedName>
        <fullName evidence="5">Glycosyltransferase</fullName>
    </submittedName>
</protein>
<dbReference type="GO" id="GO:0016757">
    <property type="term" value="F:glycosyltransferase activity"/>
    <property type="evidence" value="ECO:0007669"/>
    <property type="project" value="UniProtKB-KW"/>
</dbReference>
<dbReference type="AlphaFoldDB" id="Q2W7D3"/>
<dbReference type="SUPFAM" id="SSF53756">
    <property type="entry name" value="UDP-Glycosyltransferase/glycogen phosphorylase"/>
    <property type="match status" value="1"/>
</dbReference>
<dbReference type="Gene3D" id="3.40.50.2000">
    <property type="entry name" value="Glycogen Phosphorylase B"/>
    <property type="match status" value="2"/>
</dbReference>